<keyword evidence="3" id="KW-1185">Reference proteome</keyword>
<gene>
    <name evidence="2" type="ORF">FAUST_7707</name>
</gene>
<organism evidence="2 3">
    <name type="scientific">Fusarium austroamericanum</name>
    <dbReference type="NCBI Taxonomy" id="282268"/>
    <lineage>
        <taxon>Eukaryota</taxon>
        <taxon>Fungi</taxon>
        <taxon>Dikarya</taxon>
        <taxon>Ascomycota</taxon>
        <taxon>Pezizomycotina</taxon>
        <taxon>Sordariomycetes</taxon>
        <taxon>Hypocreomycetidae</taxon>
        <taxon>Hypocreales</taxon>
        <taxon>Nectriaceae</taxon>
        <taxon>Fusarium</taxon>
    </lineage>
</organism>
<reference evidence="2 3" key="1">
    <citation type="submission" date="2020-02" db="EMBL/GenBank/DDBJ databases">
        <title>Identification and distribution of gene clusters putatively required for synthesis of sphingolipid metabolism inhibitors in phylogenetically diverse species of the filamentous fungus Fusarium.</title>
        <authorList>
            <person name="Kim H.-S."/>
            <person name="Busman M."/>
            <person name="Brown D.W."/>
            <person name="Divon H."/>
            <person name="Uhlig S."/>
            <person name="Proctor R.H."/>
        </authorList>
    </citation>
    <scope>NUCLEOTIDE SEQUENCE [LARGE SCALE GENOMIC DNA]</scope>
    <source>
        <strain evidence="2 3">NRRL 2903</strain>
    </source>
</reference>
<dbReference type="InterPro" id="IPR011009">
    <property type="entry name" value="Kinase-like_dom_sf"/>
</dbReference>
<dbReference type="GO" id="GO:0005524">
    <property type="term" value="F:ATP binding"/>
    <property type="evidence" value="ECO:0007669"/>
    <property type="project" value="InterPro"/>
</dbReference>
<proteinExistence type="predicted"/>
<dbReference type="PANTHER" id="PTHR24359:SF1">
    <property type="entry name" value="INHIBITOR OF NUCLEAR FACTOR KAPPA-B KINASE EPSILON SUBUNIT HOMOLOG 1-RELATED"/>
    <property type="match status" value="1"/>
</dbReference>
<feature type="domain" description="Protein kinase" evidence="1">
    <location>
        <begin position="380"/>
        <end position="652"/>
    </location>
</feature>
<dbReference type="Proteomes" id="UP000537989">
    <property type="component" value="Unassembled WGS sequence"/>
</dbReference>
<sequence length="652" mass="73523">MARSIYNQAPLETHYRTATGPRTTTLTDPQGARLPRPIIIGFINVLSRDADYVIFQPSCRYWVREEADAPDAWWREDPAAFACFKTSFAYEIIGEEHPRIVPVVGQDAWTGLPLLRKPSYGSLGDFFEEYESKLYTVRAKATLPNSRIKPEFLPLAYQWSLQLLSALVLIHSHDIAYGEVDHSSCWISAETLDISLAGFVGSDFHDPATGWYCPGGLYNSYEFSPESLPPSRRVSVPTNATDMFIFGRLIYCIMTSHMPGDGMGRDPGETERLMENEDWIPDLEDEFLGNILHKCWRFEYGTIEELQSEVQDLIESYGWSIKGDKIEGLDIDYIKTLLQGSASGKLKATAYAQIPQSDFNWTGFISTMRLSDRDAGPAINARLEPLGRTALSIIYADKAEPQVAIKATGFWLDGEMYDHAALAEDCSETFKREAAIYDALGSHEHILKSYGAAYLPAVQGEESNPSAKSEREAWALKLERAPHGNLRERILEGDALPMAQRLNMAIDLAETLKYIHSRGVMWGDISTRNILLFDNHHIKLSDFAGSSLRGTYPDVMFACEPRYWIPSTDPPSPEKSRFEKELFALGTGICEITEWAVPYGNIEVDELQEKLMRGEYPHLSQDNPAKHVIRGLWNLDYTSVEEIPNDLRKLLS</sequence>
<dbReference type="Gene3D" id="1.10.510.10">
    <property type="entry name" value="Transferase(Phosphotransferase) domain 1"/>
    <property type="match status" value="2"/>
</dbReference>
<dbReference type="Pfam" id="PF07714">
    <property type="entry name" value="PK_Tyr_Ser-Thr"/>
    <property type="match status" value="1"/>
</dbReference>
<dbReference type="AlphaFoldDB" id="A0AAN6BYP1"/>
<accession>A0AAN6BYP1</accession>
<comment type="caution">
    <text evidence="2">The sequence shown here is derived from an EMBL/GenBank/DDBJ whole genome shotgun (WGS) entry which is preliminary data.</text>
</comment>
<evidence type="ECO:0000259" key="1">
    <source>
        <dbReference type="PROSITE" id="PS50011"/>
    </source>
</evidence>
<evidence type="ECO:0000313" key="3">
    <source>
        <dbReference type="Proteomes" id="UP000537989"/>
    </source>
</evidence>
<dbReference type="InterPro" id="IPR001245">
    <property type="entry name" value="Ser-Thr/Tyr_kinase_cat_dom"/>
</dbReference>
<evidence type="ECO:0000313" key="2">
    <source>
        <dbReference type="EMBL" id="KAF5234322.1"/>
    </source>
</evidence>
<dbReference type="GO" id="GO:0004674">
    <property type="term" value="F:protein serine/threonine kinase activity"/>
    <property type="evidence" value="ECO:0007669"/>
    <property type="project" value="TreeGrafter"/>
</dbReference>
<protein>
    <recommendedName>
        <fullName evidence="1">Protein kinase domain-containing protein</fullName>
    </recommendedName>
</protein>
<dbReference type="PROSITE" id="PS50011">
    <property type="entry name" value="PROTEIN_KINASE_DOM"/>
    <property type="match status" value="1"/>
</dbReference>
<dbReference type="EMBL" id="JAAMOD010000234">
    <property type="protein sequence ID" value="KAF5234322.1"/>
    <property type="molecule type" value="Genomic_DNA"/>
</dbReference>
<name>A0AAN6BYP1_FUSAU</name>
<dbReference type="InterPro" id="IPR000719">
    <property type="entry name" value="Prot_kinase_dom"/>
</dbReference>
<dbReference type="PANTHER" id="PTHR24359">
    <property type="entry name" value="SERINE/THREONINE-PROTEIN KINASE SBK1"/>
    <property type="match status" value="1"/>
</dbReference>
<dbReference type="SUPFAM" id="SSF56112">
    <property type="entry name" value="Protein kinase-like (PK-like)"/>
    <property type="match status" value="2"/>
</dbReference>